<dbReference type="PANTHER" id="PTHR43557:SF2">
    <property type="entry name" value="RIESKE DOMAIN-CONTAINING PROTEIN-RELATED"/>
    <property type="match status" value="1"/>
</dbReference>
<evidence type="ECO:0000256" key="4">
    <source>
        <dbReference type="ARBA" id="ARBA00022714"/>
    </source>
</evidence>
<dbReference type="Pfam" id="PF00355">
    <property type="entry name" value="Rieske"/>
    <property type="match status" value="1"/>
</dbReference>
<dbReference type="PANTHER" id="PTHR43557">
    <property type="entry name" value="APOPTOSIS-INDUCING FACTOR 1"/>
    <property type="match status" value="1"/>
</dbReference>
<evidence type="ECO:0000256" key="7">
    <source>
        <dbReference type="ARBA" id="ARBA00023002"/>
    </source>
</evidence>
<dbReference type="PRINTS" id="PR00411">
    <property type="entry name" value="PNDRDTASEI"/>
</dbReference>
<dbReference type="OMA" id="PRCTHYG"/>
<dbReference type="RefSeq" id="XP_004032401.1">
    <property type="nucleotide sequence ID" value="XM_004032353.1"/>
</dbReference>
<name>G0QVC5_ICHMU</name>
<comment type="similarity">
    <text evidence="2">Belongs to the FAD-dependent oxidoreductase family.</text>
</comment>
<dbReference type="InParanoid" id="G0QVC5"/>
<dbReference type="EMBL" id="GL983940">
    <property type="protein sequence ID" value="EGR30814.1"/>
    <property type="molecule type" value="Genomic_DNA"/>
</dbReference>
<proteinExistence type="inferred from homology"/>
<evidence type="ECO:0000256" key="10">
    <source>
        <dbReference type="SAM" id="Coils"/>
    </source>
</evidence>
<keyword evidence="3" id="KW-0285">Flavoprotein</keyword>
<dbReference type="InterPro" id="IPR016156">
    <property type="entry name" value="FAD/NAD-linked_Rdtase_dimer_sf"/>
</dbReference>
<dbReference type="OrthoDB" id="432169at2759"/>
<dbReference type="GO" id="GO:0016651">
    <property type="term" value="F:oxidoreductase activity, acting on NAD(P)H"/>
    <property type="evidence" value="ECO:0007669"/>
    <property type="project" value="TreeGrafter"/>
</dbReference>
<evidence type="ECO:0000256" key="1">
    <source>
        <dbReference type="ARBA" id="ARBA00001974"/>
    </source>
</evidence>
<dbReference type="Pfam" id="PF14759">
    <property type="entry name" value="Reductase_C"/>
    <property type="match status" value="1"/>
</dbReference>
<keyword evidence="10" id="KW-0175">Coiled coil</keyword>
<comment type="cofactor">
    <cofactor evidence="1">
        <name>FAD</name>
        <dbReference type="ChEBI" id="CHEBI:57692"/>
    </cofactor>
</comment>
<dbReference type="GO" id="GO:0046872">
    <property type="term" value="F:metal ion binding"/>
    <property type="evidence" value="ECO:0007669"/>
    <property type="project" value="UniProtKB-KW"/>
</dbReference>
<dbReference type="SUPFAM" id="SSF51905">
    <property type="entry name" value="FAD/NAD(P)-binding domain"/>
    <property type="match status" value="1"/>
</dbReference>
<feature type="coiled-coil region" evidence="10">
    <location>
        <begin position="536"/>
        <end position="563"/>
    </location>
</feature>
<dbReference type="GeneID" id="14906944"/>
<keyword evidence="5" id="KW-0479">Metal-binding</keyword>
<evidence type="ECO:0000259" key="11">
    <source>
        <dbReference type="PROSITE" id="PS51296"/>
    </source>
</evidence>
<dbReference type="PROSITE" id="PS51296">
    <property type="entry name" value="RIESKE"/>
    <property type="match status" value="1"/>
</dbReference>
<keyword evidence="7" id="KW-0560">Oxidoreductase</keyword>
<keyword evidence="8" id="KW-0408">Iron</keyword>
<dbReference type="InterPro" id="IPR023753">
    <property type="entry name" value="FAD/NAD-binding_dom"/>
</dbReference>
<dbReference type="InterPro" id="IPR028202">
    <property type="entry name" value="Reductase_C"/>
</dbReference>
<dbReference type="FunCoup" id="G0QVC5">
    <property type="interactions" value="6"/>
</dbReference>
<evidence type="ECO:0000313" key="13">
    <source>
        <dbReference type="Proteomes" id="UP000008983"/>
    </source>
</evidence>
<dbReference type="InterPro" id="IPR036922">
    <property type="entry name" value="Rieske_2Fe-2S_sf"/>
</dbReference>
<dbReference type="Gene3D" id="3.30.390.30">
    <property type="match status" value="1"/>
</dbReference>
<evidence type="ECO:0000256" key="5">
    <source>
        <dbReference type="ARBA" id="ARBA00022723"/>
    </source>
</evidence>
<dbReference type="Proteomes" id="UP000008983">
    <property type="component" value="Unassembled WGS sequence"/>
</dbReference>
<evidence type="ECO:0000256" key="9">
    <source>
        <dbReference type="ARBA" id="ARBA00023014"/>
    </source>
</evidence>
<dbReference type="InterPro" id="IPR036188">
    <property type="entry name" value="FAD/NAD-bd_sf"/>
</dbReference>
<feature type="domain" description="Rieske" evidence="11">
    <location>
        <begin position="2"/>
        <end position="101"/>
    </location>
</feature>
<dbReference type="AlphaFoldDB" id="G0QVC5"/>
<keyword evidence="13" id="KW-1185">Reference proteome</keyword>
<evidence type="ECO:0000256" key="6">
    <source>
        <dbReference type="ARBA" id="ARBA00022827"/>
    </source>
</evidence>
<keyword evidence="9" id="KW-0411">Iron-sulfur</keyword>
<sequence length="567" mass="64517">MFSFVFPANLKEGEKIEVQLDPEDPDSTVLVCKVDETYFCVSNKCPIFGAPLSKGHLFKDKIVCPQHNTQFSVKSGYVEGGPVFDGLQRFQITEKDGKLRIKVPKNKLNIPKNMKMVKYDINNKQKYVIIGGGPAGLSAAETLRQCGFSGKIIIVNKEKYLAYDRTVLSKNVFFSRIKDLQFRQKDFLDNYGIEILNEEEVVEINSERKFVETKNKNHIHFDKLLISSGSEPVVFECFQELFQQNKEINNLVTLREYQDVVKIRKQILVQNEKNKKPKIQQKKNILIVGASFNGMESASSIKEFLKENANITIIDINQQPYERLLGKEVGNAIKENFKQNGVNFLMNCTIKDFKEEDNKIQTVTLSTGEVLKPDLVLLGTGTLPNTKFVGQEVEKDEFGAIKTDSFLQSSNESIYAAGDVACYPYHFTGERIRSEHINSSVYQGYIAALNMYGKLTPVQQIPFFWTGFFGKQLHYTGFVKNYDEVYIQGDLKKLEFLAWYLKNDKVLAVASVNQGPVGILINEAMRLNLLPSAMDIKKGRVNLDDIQKKVNEAARQCKCKRQSKCKI</sequence>
<dbReference type="STRING" id="857967.G0QVC5"/>
<evidence type="ECO:0000256" key="8">
    <source>
        <dbReference type="ARBA" id="ARBA00023004"/>
    </source>
</evidence>
<dbReference type="InterPro" id="IPR050446">
    <property type="entry name" value="FAD-oxidoreductase/Apoptosis"/>
</dbReference>
<dbReference type="InterPro" id="IPR017941">
    <property type="entry name" value="Rieske_2Fe-2S"/>
</dbReference>
<dbReference type="SUPFAM" id="SSF55424">
    <property type="entry name" value="FAD/NAD-linked reductases, dimerisation (C-terminal) domain"/>
    <property type="match status" value="1"/>
</dbReference>
<evidence type="ECO:0000256" key="2">
    <source>
        <dbReference type="ARBA" id="ARBA00006442"/>
    </source>
</evidence>
<dbReference type="Pfam" id="PF07992">
    <property type="entry name" value="Pyr_redox_2"/>
    <property type="match status" value="1"/>
</dbReference>
<dbReference type="PRINTS" id="PR00368">
    <property type="entry name" value="FADPNR"/>
</dbReference>
<evidence type="ECO:0000313" key="12">
    <source>
        <dbReference type="EMBL" id="EGR30814.1"/>
    </source>
</evidence>
<dbReference type="Gene3D" id="3.50.50.60">
    <property type="entry name" value="FAD/NAD(P)-binding domain"/>
    <property type="match status" value="2"/>
</dbReference>
<accession>G0QVC5</accession>
<protein>
    <recommendedName>
        <fullName evidence="11">Rieske domain-containing protein</fullName>
    </recommendedName>
</protein>
<dbReference type="eggNOG" id="KOG1336">
    <property type="taxonomic scope" value="Eukaryota"/>
</dbReference>
<dbReference type="Gene3D" id="2.102.10.10">
    <property type="entry name" value="Rieske [2Fe-2S] iron-sulphur domain"/>
    <property type="match status" value="1"/>
</dbReference>
<keyword evidence="4" id="KW-0001">2Fe-2S</keyword>
<organism evidence="12 13">
    <name type="scientific">Ichthyophthirius multifiliis</name>
    <name type="common">White spot disease agent</name>
    <name type="synonym">Ich</name>
    <dbReference type="NCBI Taxonomy" id="5932"/>
    <lineage>
        <taxon>Eukaryota</taxon>
        <taxon>Sar</taxon>
        <taxon>Alveolata</taxon>
        <taxon>Ciliophora</taxon>
        <taxon>Intramacronucleata</taxon>
        <taxon>Oligohymenophorea</taxon>
        <taxon>Hymenostomatida</taxon>
        <taxon>Ophryoglenina</taxon>
        <taxon>Ichthyophthirius</taxon>
    </lineage>
</organism>
<gene>
    <name evidence="12" type="ORF">IMG5_122850</name>
</gene>
<dbReference type="GO" id="GO:0005737">
    <property type="term" value="C:cytoplasm"/>
    <property type="evidence" value="ECO:0007669"/>
    <property type="project" value="TreeGrafter"/>
</dbReference>
<keyword evidence="6" id="KW-0274">FAD</keyword>
<dbReference type="SUPFAM" id="SSF50022">
    <property type="entry name" value="ISP domain"/>
    <property type="match status" value="1"/>
</dbReference>
<reference evidence="12 13" key="1">
    <citation type="submission" date="2011-07" db="EMBL/GenBank/DDBJ databases">
        <authorList>
            <person name="Coyne R."/>
            <person name="Brami D."/>
            <person name="Johnson J."/>
            <person name="Hostetler J."/>
            <person name="Hannick L."/>
            <person name="Clark T."/>
            <person name="Cassidy-Hanley D."/>
            <person name="Inman J."/>
        </authorList>
    </citation>
    <scope>NUCLEOTIDE SEQUENCE [LARGE SCALE GENOMIC DNA]</scope>
    <source>
        <strain evidence="12 13">G5</strain>
    </source>
</reference>
<evidence type="ECO:0000256" key="3">
    <source>
        <dbReference type="ARBA" id="ARBA00022630"/>
    </source>
</evidence>
<dbReference type="GO" id="GO:0051537">
    <property type="term" value="F:2 iron, 2 sulfur cluster binding"/>
    <property type="evidence" value="ECO:0007669"/>
    <property type="project" value="UniProtKB-KW"/>
</dbReference>